<dbReference type="NCBIfam" id="NF001839">
    <property type="entry name" value="PRK00564.1"/>
    <property type="match status" value="1"/>
</dbReference>
<dbReference type="OrthoDB" id="9800361at2"/>
<comment type="similarity">
    <text evidence="1 5">Belongs to the HypA/HybF family.</text>
</comment>
<feature type="binding site" evidence="5">
    <location>
        <position position="73"/>
    </location>
    <ligand>
        <name>Zn(2+)</name>
        <dbReference type="ChEBI" id="CHEBI:29105"/>
    </ligand>
</feature>
<dbReference type="NCBIfam" id="TIGR00100">
    <property type="entry name" value="hypA"/>
    <property type="match status" value="1"/>
</dbReference>
<keyword evidence="7" id="KW-1185">Reference proteome</keyword>
<dbReference type="PROSITE" id="PS01249">
    <property type="entry name" value="HYPA"/>
    <property type="match status" value="1"/>
</dbReference>
<evidence type="ECO:0000256" key="5">
    <source>
        <dbReference type="HAMAP-Rule" id="MF_00213"/>
    </source>
</evidence>
<protein>
    <recommendedName>
        <fullName evidence="5">Hydrogenase maturation factor HypA</fullName>
    </recommendedName>
</protein>
<evidence type="ECO:0000256" key="4">
    <source>
        <dbReference type="ARBA" id="ARBA00022833"/>
    </source>
</evidence>
<dbReference type="STRING" id="223786.SAMN05216234_1109"/>
<sequence length="113" mass="12701">MHEYSIVQALLQQCEHHAEANDAQKVTKVVIKIGVLSGVEPHLLQTAFDTFKEDTVCYDAILEIIHQKVVIHCNDCKDDFTIEKHEYACPSCGGSSVKIVDGEELLLMQLEME</sequence>
<dbReference type="InterPro" id="IPR020538">
    <property type="entry name" value="Hydgase_Ni_incorp_HypA/HybF_CS"/>
</dbReference>
<dbReference type="InterPro" id="IPR000688">
    <property type="entry name" value="HypA/HybF"/>
</dbReference>
<accession>A0A1I5NEJ5</accession>
<dbReference type="GO" id="GO:0051604">
    <property type="term" value="P:protein maturation"/>
    <property type="evidence" value="ECO:0007669"/>
    <property type="project" value="InterPro"/>
</dbReference>
<dbReference type="PANTHER" id="PTHR34535">
    <property type="entry name" value="HYDROGENASE MATURATION FACTOR HYPA"/>
    <property type="match status" value="1"/>
</dbReference>
<evidence type="ECO:0000313" key="7">
    <source>
        <dbReference type="Proteomes" id="UP000199227"/>
    </source>
</evidence>
<dbReference type="Gene3D" id="3.30.2320.80">
    <property type="match status" value="1"/>
</dbReference>
<dbReference type="Pfam" id="PF01155">
    <property type="entry name" value="HypA"/>
    <property type="match status" value="1"/>
</dbReference>
<dbReference type="PANTHER" id="PTHR34535:SF3">
    <property type="entry name" value="HYDROGENASE MATURATION FACTOR HYPA"/>
    <property type="match status" value="1"/>
</dbReference>
<dbReference type="EMBL" id="FOXB01000010">
    <property type="protein sequence ID" value="SFP20100.1"/>
    <property type="molecule type" value="Genomic_DNA"/>
</dbReference>
<keyword evidence="4 5" id="KW-0862">Zinc</keyword>
<keyword evidence="3 5" id="KW-0479">Metal-binding</keyword>
<feature type="binding site" evidence="5">
    <location>
        <position position="76"/>
    </location>
    <ligand>
        <name>Zn(2+)</name>
        <dbReference type="ChEBI" id="CHEBI:29105"/>
    </ligand>
</feature>
<dbReference type="AlphaFoldDB" id="A0A1I5NEJ5"/>
<dbReference type="Proteomes" id="UP000199227">
    <property type="component" value="Unassembled WGS sequence"/>
</dbReference>
<gene>
    <name evidence="5" type="primary">hypA</name>
    <name evidence="6" type="ORF">SAMN05216234_1109</name>
</gene>
<proteinExistence type="inferred from homology"/>
<evidence type="ECO:0000256" key="1">
    <source>
        <dbReference type="ARBA" id="ARBA00010748"/>
    </source>
</evidence>
<dbReference type="GO" id="GO:0016151">
    <property type="term" value="F:nickel cation binding"/>
    <property type="evidence" value="ECO:0007669"/>
    <property type="project" value="UniProtKB-UniRule"/>
</dbReference>
<evidence type="ECO:0000256" key="3">
    <source>
        <dbReference type="ARBA" id="ARBA00022723"/>
    </source>
</evidence>
<feature type="binding site" evidence="5">
    <location>
        <position position="92"/>
    </location>
    <ligand>
        <name>Zn(2+)</name>
        <dbReference type="ChEBI" id="CHEBI:29105"/>
    </ligand>
</feature>
<dbReference type="HAMAP" id="MF_00213">
    <property type="entry name" value="HypA_HybF"/>
    <property type="match status" value="1"/>
</dbReference>
<dbReference type="RefSeq" id="WP_092911703.1">
    <property type="nucleotide sequence ID" value="NZ_FOXB01000010.1"/>
</dbReference>
<organism evidence="6 7">
    <name type="scientific">Hydrogenimonas thermophila</name>
    <dbReference type="NCBI Taxonomy" id="223786"/>
    <lineage>
        <taxon>Bacteria</taxon>
        <taxon>Pseudomonadati</taxon>
        <taxon>Campylobacterota</taxon>
        <taxon>Epsilonproteobacteria</taxon>
        <taxon>Campylobacterales</taxon>
        <taxon>Hydrogenimonadaceae</taxon>
        <taxon>Hydrogenimonas</taxon>
    </lineage>
</organism>
<keyword evidence="2 5" id="KW-0533">Nickel</keyword>
<feature type="binding site" evidence="5">
    <location>
        <position position="89"/>
    </location>
    <ligand>
        <name>Zn(2+)</name>
        <dbReference type="ChEBI" id="CHEBI:29105"/>
    </ligand>
</feature>
<reference evidence="6 7" key="1">
    <citation type="submission" date="2016-10" db="EMBL/GenBank/DDBJ databases">
        <authorList>
            <person name="de Groot N.N."/>
        </authorList>
    </citation>
    <scope>NUCLEOTIDE SEQUENCE [LARGE SCALE GENOMIC DNA]</scope>
    <source>
        <strain evidence="6 7">EP1-55-1</strain>
    </source>
</reference>
<feature type="binding site" evidence="5">
    <location>
        <position position="2"/>
    </location>
    <ligand>
        <name>Ni(2+)</name>
        <dbReference type="ChEBI" id="CHEBI:49786"/>
    </ligand>
</feature>
<evidence type="ECO:0000313" key="6">
    <source>
        <dbReference type="EMBL" id="SFP20100.1"/>
    </source>
</evidence>
<dbReference type="PIRSF" id="PIRSF004761">
    <property type="entry name" value="Hydrgn_mat_HypA"/>
    <property type="match status" value="1"/>
</dbReference>
<comment type="function">
    <text evidence="5">Involved in the maturation of [NiFe] hydrogenases. Required for nickel insertion into the metal center of the hydrogenase.</text>
</comment>
<dbReference type="GO" id="GO:0008270">
    <property type="term" value="F:zinc ion binding"/>
    <property type="evidence" value="ECO:0007669"/>
    <property type="project" value="UniProtKB-UniRule"/>
</dbReference>
<name>A0A1I5NEJ5_9BACT</name>
<evidence type="ECO:0000256" key="2">
    <source>
        <dbReference type="ARBA" id="ARBA00022596"/>
    </source>
</evidence>